<dbReference type="FunFam" id="3.40.50.300:FF:000610">
    <property type="entry name" value="Multidrug resistance-associated ABC transporter"/>
    <property type="match status" value="1"/>
</dbReference>
<dbReference type="CDD" id="cd18595">
    <property type="entry name" value="ABC_6TM_MRP1_2_3_6_D1_like"/>
    <property type="match status" value="1"/>
</dbReference>
<dbReference type="GO" id="GO:0140359">
    <property type="term" value="F:ABC-type transporter activity"/>
    <property type="evidence" value="ECO:0007669"/>
    <property type="project" value="InterPro"/>
</dbReference>
<feature type="transmembrane region" description="Helical" evidence="12">
    <location>
        <begin position="346"/>
        <end position="365"/>
    </location>
</feature>
<dbReference type="FunFam" id="1.20.1560.10:FF:000063">
    <property type="entry name" value="Multidrug resistance protein ABC transporter"/>
    <property type="match status" value="1"/>
</dbReference>
<dbReference type="Gene3D" id="3.40.50.300">
    <property type="entry name" value="P-loop containing nucleotide triphosphate hydrolases"/>
    <property type="match status" value="2"/>
</dbReference>
<evidence type="ECO:0000256" key="1">
    <source>
        <dbReference type="ARBA" id="ARBA00004128"/>
    </source>
</evidence>
<feature type="domain" description="ABC transporter" evidence="13">
    <location>
        <begin position="1108"/>
        <end position="1336"/>
    </location>
</feature>
<dbReference type="Pfam" id="PF00005">
    <property type="entry name" value="ABC_tran"/>
    <property type="match status" value="2"/>
</dbReference>
<keyword evidence="4" id="KW-0926">Vacuole</keyword>
<feature type="region of interest" description="Disordered" evidence="11">
    <location>
        <begin position="712"/>
        <end position="731"/>
    </location>
</feature>
<feature type="transmembrane region" description="Helical" evidence="12">
    <location>
        <begin position="999"/>
        <end position="1026"/>
    </location>
</feature>
<keyword evidence="8" id="KW-0067">ATP-binding</keyword>
<feature type="transmembrane region" description="Helical" evidence="12">
    <location>
        <begin position="1038"/>
        <end position="1060"/>
    </location>
</feature>
<dbReference type="PROSITE" id="PS50929">
    <property type="entry name" value="ABC_TM1F"/>
    <property type="match status" value="2"/>
</dbReference>
<evidence type="ECO:0000313" key="16">
    <source>
        <dbReference type="Proteomes" id="UP001162031"/>
    </source>
</evidence>
<feature type="transmembrane region" description="Helical" evidence="12">
    <location>
        <begin position="820"/>
        <end position="838"/>
    </location>
</feature>
<keyword evidence="9 12" id="KW-1133">Transmembrane helix</keyword>
<dbReference type="CDD" id="cd03244">
    <property type="entry name" value="ABCC_MRP_domain2"/>
    <property type="match status" value="1"/>
</dbReference>
<dbReference type="PANTHER" id="PTHR24223:SF443">
    <property type="entry name" value="MULTIDRUG-RESISTANCE LIKE PROTEIN 1, ISOFORM I"/>
    <property type="match status" value="1"/>
</dbReference>
<organism evidence="15 16">
    <name type="scientific">Hyaloperonospora brassicae</name>
    <name type="common">Brassica downy mildew</name>
    <name type="synonym">Peronospora brassicae</name>
    <dbReference type="NCBI Taxonomy" id="162125"/>
    <lineage>
        <taxon>Eukaryota</taxon>
        <taxon>Sar</taxon>
        <taxon>Stramenopiles</taxon>
        <taxon>Oomycota</taxon>
        <taxon>Peronosporomycetes</taxon>
        <taxon>Peronosporales</taxon>
        <taxon>Peronosporaceae</taxon>
        <taxon>Hyaloperonospora</taxon>
    </lineage>
</organism>
<evidence type="ECO:0000256" key="9">
    <source>
        <dbReference type="ARBA" id="ARBA00022989"/>
    </source>
</evidence>
<dbReference type="EMBL" id="CANTFL010000146">
    <property type="protein sequence ID" value="CAI5715745.1"/>
    <property type="molecule type" value="Genomic_DNA"/>
</dbReference>
<sequence>MTGTLRVAADPPLRSSEEKQPLLTASSRGQEPPRRASGLGDRYPSQDATCWSSAMFTWVTPIMKLGSQRPLEHDDLYLLDPANRARQVSTTFQEAWKKQCRTARGRPSLAWVLASCFGGQIAKAGLLKLVHDSLQFIGPMLIKAIIAYLQDPDAPLSEGLVYAAIVFVSGVAQSFLLRNYFFHCFEAGMRIRSAVCTAVYNKSLVLSAAARQKKTTGEITNLMSVDAQRLQELSTYVNSVWFSFFQITVACYLLWQQIGPATLAGVAVIVLMLPLTAGFSKLMRRLQLALMEVKDERIKVCNEVLAGMKVIKLQAWEHSFTKRVLEYRAEELSKLRTYIYARSGSMTLFSAMPSVVVVASFYAYVKLGNTLEVGTALTSLALFNILQFPLFMLPQVLNSIVEASVSVDRLSSYFQEEEREEVRPGDLDRVGIRVSKADFMWDTAPSTAAPDTLSRTQEEAKLLGEDLVVDQDASGRGNSAPVLRNVNLEAQSGERIAIVGHVGAGKSTLLSGILGDARCSRGGVSLRGSVAYVSQQPFIQNATLRENICFGLPFDEGKYAEAIKASSMRKDLAALPGGDLTEIGEKGINLSGGQRTRVALARAVYQDADIYLLDDILSAVDSHVGYDIFNECIKECLKHKLVLLVTHGLTFLTECDKILVLENGAIVEEGTYEHLVTKEGGLLMDLIAKYKFQEQKEPNAVEEVTVTLLDELEEDEEDNPTPERLGRRLSRVSVRSERSTSEGDVNTQLIVDEDRSVGDVVWPVYKTWIVAFGGMAAGLLVIVIFIGTQFVNLLSTWWISFWSEDSTKNSGQSKHRSQMFYVYVYMGLNGVYAVALYVRTLAIYRGGLRASRVLFQDLLARILRAPTSFFDTTPTGRIVNRLSKDVYTLDESIPATWSMLLNTVVGVLMTLATISYVTPIFMVVLLPLVVGYYFSQRYFISSSRELQRLDSISRSPVFSLLSETLDGLPTIRAYHAEPQFSRKNEELIDRNQRAYYLNFAVNCWLALRLEFAGTLIAAFAALSAVLAHSSDPERGASFAGLAGVSLTYAFSVTQALNWSVRMLSQLQTQMVSVERIKNYTIMDTEAELTSVGKLPPAQEWPSAGALEFRGVNLRYRPGLPRVLRNLSFSIRPQEKIGIVGRTGAGKSSLVVALMRLVELDSGSIVIDGLDISTIGLHELRSKISIIPQDPVLFSGTVRSNVDPFGQYTDEQIWTSVRRAHLAHVVTALDGAVDEKGSNFSVGERQLLCIARALLKRSRIILMDEATASIDTETDRKIQRSIREEFRNCTCLTIAHRINTILDADRILVMERGSVGEFDTPQALQMKQDGLFKALVGHWKNENK</sequence>
<dbReference type="SMART" id="SM00382">
    <property type="entry name" value="AAA"/>
    <property type="match status" value="2"/>
</dbReference>
<dbReference type="InterPro" id="IPR003439">
    <property type="entry name" value="ABC_transporter-like_ATP-bd"/>
</dbReference>
<evidence type="ECO:0000256" key="7">
    <source>
        <dbReference type="ARBA" id="ARBA00022741"/>
    </source>
</evidence>
<dbReference type="CDD" id="cd18603">
    <property type="entry name" value="ABC_6TM_MRP1_2_3_6_D2_like"/>
    <property type="match status" value="1"/>
</dbReference>
<keyword evidence="10 12" id="KW-0472">Membrane</keyword>
<feature type="transmembrane region" description="Helical" evidence="12">
    <location>
        <begin position="907"/>
        <end position="934"/>
    </location>
</feature>
<dbReference type="Gene3D" id="1.20.1560.10">
    <property type="entry name" value="ABC transporter type 1, transmembrane domain"/>
    <property type="match status" value="2"/>
</dbReference>
<dbReference type="FunFam" id="1.20.1560.10:FF:000020">
    <property type="entry name" value="ABC metal ion transporter"/>
    <property type="match status" value="1"/>
</dbReference>
<dbReference type="InterPro" id="IPR003593">
    <property type="entry name" value="AAA+_ATPase"/>
</dbReference>
<evidence type="ECO:0000256" key="2">
    <source>
        <dbReference type="ARBA" id="ARBA00009726"/>
    </source>
</evidence>
<feature type="transmembrane region" description="Helical" evidence="12">
    <location>
        <begin position="261"/>
        <end position="279"/>
    </location>
</feature>
<evidence type="ECO:0000256" key="12">
    <source>
        <dbReference type="SAM" id="Phobius"/>
    </source>
</evidence>
<evidence type="ECO:0000259" key="13">
    <source>
        <dbReference type="PROSITE" id="PS50893"/>
    </source>
</evidence>
<evidence type="ECO:0000256" key="5">
    <source>
        <dbReference type="ARBA" id="ARBA00022692"/>
    </source>
</evidence>
<dbReference type="InterPro" id="IPR011527">
    <property type="entry name" value="ABC1_TM_dom"/>
</dbReference>
<dbReference type="FunFam" id="3.40.50.300:FF:000997">
    <property type="entry name" value="Multidrug resistance-associated protein 1"/>
    <property type="match status" value="1"/>
</dbReference>
<dbReference type="InterPro" id="IPR050173">
    <property type="entry name" value="ABC_transporter_C-like"/>
</dbReference>
<reference evidence="15" key="1">
    <citation type="submission" date="2022-12" db="EMBL/GenBank/DDBJ databases">
        <authorList>
            <person name="Webb A."/>
        </authorList>
    </citation>
    <scope>NUCLEOTIDE SEQUENCE</scope>
    <source>
        <strain evidence="15">Hp1</strain>
    </source>
</reference>
<comment type="subcellular location">
    <subcellularLocation>
        <location evidence="1">Vacuole membrane</location>
        <topology evidence="1">Multi-pass membrane protein</topology>
    </subcellularLocation>
</comment>
<evidence type="ECO:0000256" key="10">
    <source>
        <dbReference type="ARBA" id="ARBA00023136"/>
    </source>
</evidence>
<proteinExistence type="inferred from homology"/>
<feature type="transmembrane region" description="Helical" evidence="12">
    <location>
        <begin position="161"/>
        <end position="182"/>
    </location>
</feature>
<evidence type="ECO:0000256" key="4">
    <source>
        <dbReference type="ARBA" id="ARBA00022554"/>
    </source>
</evidence>
<gene>
    <name evidence="15" type="ORF">HBR001_LOCUS1495</name>
</gene>
<keyword evidence="5 12" id="KW-0812">Transmembrane</keyword>
<dbReference type="GO" id="GO:0000323">
    <property type="term" value="C:lytic vacuole"/>
    <property type="evidence" value="ECO:0007669"/>
    <property type="project" value="UniProtKB-ARBA"/>
</dbReference>
<protein>
    <recommendedName>
        <fullName evidence="17">RxLR effector candidate protein</fullName>
    </recommendedName>
</protein>
<dbReference type="PROSITE" id="PS00211">
    <property type="entry name" value="ABC_TRANSPORTER_1"/>
    <property type="match status" value="2"/>
</dbReference>
<feature type="domain" description="ABC transmembrane type-1" evidence="14">
    <location>
        <begin position="124"/>
        <end position="402"/>
    </location>
</feature>
<dbReference type="SUPFAM" id="SSF52540">
    <property type="entry name" value="P-loop containing nucleoside triphosphate hydrolases"/>
    <property type="match status" value="2"/>
</dbReference>
<dbReference type="Proteomes" id="UP001162031">
    <property type="component" value="Unassembled WGS sequence"/>
</dbReference>
<feature type="region of interest" description="Disordered" evidence="11">
    <location>
        <begin position="1"/>
        <end position="44"/>
    </location>
</feature>
<evidence type="ECO:0000256" key="8">
    <source>
        <dbReference type="ARBA" id="ARBA00022840"/>
    </source>
</evidence>
<dbReference type="PROSITE" id="PS50893">
    <property type="entry name" value="ABC_TRANSPORTER_2"/>
    <property type="match status" value="2"/>
</dbReference>
<dbReference type="InterPro" id="IPR017871">
    <property type="entry name" value="ABC_transporter-like_CS"/>
</dbReference>
<feature type="domain" description="ABC transporter" evidence="13">
    <location>
        <begin position="468"/>
        <end position="688"/>
    </location>
</feature>
<dbReference type="InterPro" id="IPR027417">
    <property type="entry name" value="P-loop_NTPase"/>
</dbReference>
<evidence type="ECO:0000256" key="6">
    <source>
        <dbReference type="ARBA" id="ARBA00022737"/>
    </source>
</evidence>
<dbReference type="Pfam" id="PF00664">
    <property type="entry name" value="ABC_membrane"/>
    <property type="match status" value="2"/>
</dbReference>
<dbReference type="GO" id="GO:0005774">
    <property type="term" value="C:vacuolar membrane"/>
    <property type="evidence" value="ECO:0007669"/>
    <property type="project" value="UniProtKB-SubCell"/>
</dbReference>
<evidence type="ECO:0008006" key="17">
    <source>
        <dbReference type="Google" id="ProtNLM"/>
    </source>
</evidence>
<dbReference type="GO" id="GO:0005524">
    <property type="term" value="F:ATP binding"/>
    <property type="evidence" value="ECO:0007669"/>
    <property type="project" value="UniProtKB-KW"/>
</dbReference>
<comment type="similarity">
    <text evidence="2">Belongs to the ABC transporter superfamily. ABCC family. Conjugate transporter (TC 3.A.1.208) subfamily.</text>
</comment>
<keyword evidence="3" id="KW-0813">Transport</keyword>
<dbReference type="CDD" id="cd03250">
    <property type="entry name" value="ABCC_MRP_domain1"/>
    <property type="match status" value="1"/>
</dbReference>
<dbReference type="PANTHER" id="PTHR24223">
    <property type="entry name" value="ATP-BINDING CASSETTE SUB-FAMILY C"/>
    <property type="match status" value="1"/>
</dbReference>
<name>A0AAV0T6F7_HYABA</name>
<feature type="transmembrane region" description="Helical" evidence="12">
    <location>
        <begin position="768"/>
        <end position="799"/>
    </location>
</feature>
<dbReference type="SUPFAM" id="SSF90123">
    <property type="entry name" value="ABC transporter transmembrane region"/>
    <property type="match status" value="2"/>
</dbReference>
<keyword evidence="16" id="KW-1185">Reference proteome</keyword>
<accession>A0AAV0T6F7</accession>
<feature type="domain" description="ABC transmembrane type-1" evidence="14">
    <location>
        <begin position="779"/>
        <end position="1068"/>
    </location>
</feature>
<dbReference type="InterPro" id="IPR036640">
    <property type="entry name" value="ABC1_TM_sf"/>
</dbReference>
<feature type="transmembrane region" description="Helical" evidence="12">
    <location>
        <begin position="233"/>
        <end position="255"/>
    </location>
</feature>
<evidence type="ECO:0000313" key="15">
    <source>
        <dbReference type="EMBL" id="CAI5715745.1"/>
    </source>
</evidence>
<evidence type="ECO:0000256" key="3">
    <source>
        <dbReference type="ARBA" id="ARBA00022448"/>
    </source>
</evidence>
<keyword evidence="6" id="KW-0677">Repeat</keyword>
<comment type="caution">
    <text evidence="15">The sequence shown here is derived from an EMBL/GenBank/DDBJ whole genome shotgun (WGS) entry which is preliminary data.</text>
</comment>
<evidence type="ECO:0000259" key="14">
    <source>
        <dbReference type="PROSITE" id="PS50929"/>
    </source>
</evidence>
<evidence type="ECO:0000256" key="11">
    <source>
        <dbReference type="SAM" id="MobiDB-lite"/>
    </source>
</evidence>
<keyword evidence="7" id="KW-0547">Nucleotide-binding</keyword>
<dbReference type="GO" id="GO:0016887">
    <property type="term" value="F:ATP hydrolysis activity"/>
    <property type="evidence" value="ECO:0007669"/>
    <property type="project" value="InterPro"/>
</dbReference>